<name>A0AB33AHR9_9MYCO</name>
<organism evidence="7 8">
    <name type="scientific">Mycobacteroides abscessus subsp. bolletii 50594</name>
    <dbReference type="NCBI Taxonomy" id="1303024"/>
    <lineage>
        <taxon>Bacteria</taxon>
        <taxon>Bacillati</taxon>
        <taxon>Actinomycetota</taxon>
        <taxon>Actinomycetes</taxon>
        <taxon>Mycobacteriales</taxon>
        <taxon>Mycobacteriaceae</taxon>
        <taxon>Mycobacteroides</taxon>
        <taxon>Mycobacteroides abscessus</taxon>
    </lineage>
</organism>
<comment type="function">
    <text evidence="1 6">Exhibits S-adenosyl-L-methionine-dependent methyltransferase activity.</text>
</comment>
<dbReference type="PANTHER" id="PTHR43619:SF2">
    <property type="entry name" value="S-ADENOSYL-L-METHIONINE-DEPENDENT METHYLTRANSFERASES SUPERFAMILY PROTEIN"/>
    <property type="match status" value="1"/>
</dbReference>
<keyword evidence="5 6" id="KW-0949">S-adenosyl-L-methionine</keyword>
<keyword evidence="3 6" id="KW-0489">Methyltransferase</keyword>
<dbReference type="InterPro" id="IPR007213">
    <property type="entry name" value="Ppm1/Ppm2/Tcmp"/>
</dbReference>
<dbReference type="EC" id="2.1.1.-" evidence="6"/>
<evidence type="ECO:0000313" key="8">
    <source>
        <dbReference type="Proteomes" id="UP000013961"/>
    </source>
</evidence>
<evidence type="ECO:0000313" key="7">
    <source>
        <dbReference type="EMBL" id="AGM31216.1"/>
    </source>
</evidence>
<dbReference type="GO" id="GO:0008168">
    <property type="term" value="F:methyltransferase activity"/>
    <property type="evidence" value="ECO:0007669"/>
    <property type="project" value="UniProtKB-UniRule"/>
</dbReference>
<dbReference type="AlphaFoldDB" id="A0AB33AHR9"/>
<dbReference type="PANTHER" id="PTHR43619">
    <property type="entry name" value="S-ADENOSYL-L-METHIONINE-DEPENDENT METHYLTRANSFERASE YKTD-RELATED"/>
    <property type="match status" value="1"/>
</dbReference>
<proteinExistence type="inferred from homology"/>
<dbReference type="Gene3D" id="3.40.50.150">
    <property type="entry name" value="Vaccinia Virus protein VP39"/>
    <property type="match status" value="1"/>
</dbReference>
<dbReference type="GO" id="GO:0032259">
    <property type="term" value="P:methylation"/>
    <property type="evidence" value="ECO:0007669"/>
    <property type="project" value="UniProtKB-KW"/>
</dbReference>
<dbReference type="NCBIfam" id="TIGR00027">
    <property type="entry name" value="mthyl_TIGR00027"/>
    <property type="match status" value="1"/>
</dbReference>
<evidence type="ECO:0000256" key="5">
    <source>
        <dbReference type="ARBA" id="ARBA00022691"/>
    </source>
</evidence>
<reference evidence="7 8" key="1">
    <citation type="journal article" date="2013" name="Genome Announc.">
        <title>Complete Genome Sequence of Mycobacterium massiliense Clinical Strain Asan 50594, Belonging to the Type II Genotype.</title>
        <authorList>
            <person name="Kim B.J."/>
            <person name="Kim B.R."/>
            <person name="Hong S.H."/>
            <person name="Seok S.H."/>
            <person name="Kook Y.H."/>
            <person name="Kim B.J."/>
        </authorList>
    </citation>
    <scope>NUCLEOTIDE SEQUENCE [LARGE SCALE GENOMIC DNA]</scope>
    <source>
        <strain evidence="7 8">50594</strain>
    </source>
</reference>
<evidence type="ECO:0000256" key="1">
    <source>
        <dbReference type="ARBA" id="ARBA00003907"/>
    </source>
</evidence>
<accession>A0AB33AHR9</accession>
<dbReference type="Pfam" id="PF04072">
    <property type="entry name" value="LCM"/>
    <property type="match status" value="1"/>
</dbReference>
<gene>
    <name evidence="7" type="ORF">MASS_4614</name>
</gene>
<sequence length="324" mass="35369">MYARLTCAFDGRPAVARTEGDTWDIVTSVGATALVVSAMRAIEARKPEPLARDDYAQHFVAATKAEAPLFSELLEDPEAAQAPDIQLFSSYLGARTKYFDEFFLTAGNAGVRQAVILAAGLDVRGYRLPWAAGTTVYELDLPKVLEFKKQVLDEHNAHATATVLDLHVDLRDDWPTVLKAAGFDSTQPTAWLAEGLLPFLPGAAQDLLFERIADLSAPGSRVAVEDFGAPGNQADRMSNAMQNEEGALQRIFKSIVEEDAPPSSLWFGDEREDPARWLTGHGWTVESTTAGELLKRYNRVPLAGEHELTDAMGQSRYFTAVLGA</sequence>
<dbReference type="SUPFAM" id="SSF53335">
    <property type="entry name" value="S-adenosyl-L-methionine-dependent methyltransferases"/>
    <property type="match status" value="1"/>
</dbReference>
<evidence type="ECO:0000256" key="4">
    <source>
        <dbReference type="ARBA" id="ARBA00022679"/>
    </source>
</evidence>
<dbReference type="InterPro" id="IPR029063">
    <property type="entry name" value="SAM-dependent_MTases_sf"/>
</dbReference>
<dbReference type="EMBL" id="CP004374">
    <property type="protein sequence ID" value="AGM31216.1"/>
    <property type="molecule type" value="Genomic_DNA"/>
</dbReference>
<evidence type="ECO:0000256" key="6">
    <source>
        <dbReference type="RuleBase" id="RU362030"/>
    </source>
</evidence>
<dbReference type="Proteomes" id="UP000013961">
    <property type="component" value="Chromosome"/>
</dbReference>
<evidence type="ECO:0000256" key="2">
    <source>
        <dbReference type="ARBA" id="ARBA00008138"/>
    </source>
</evidence>
<comment type="similarity">
    <text evidence="2 6">Belongs to the UPF0677 family.</text>
</comment>
<dbReference type="InterPro" id="IPR011610">
    <property type="entry name" value="SAM_mthyl_Trfase_ML2640-like"/>
</dbReference>
<keyword evidence="4" id="KW-0808">Transferase</keyword>
<evidence type="ECO:0000256" key="3">
    <source>
        <dbReference type="ARBA" id="ARBA00022603"/>
    </source>
</evidence>
<protein>
    <recommendedName>
        <fullName evidence="6">S-adenosyl-L-methionine-dependent methyltransferase</fullName>
        <ecNumber evidence="6">2.1.1.-</ecNumber>
    </recommendedName>
</protein>
<dbReference type="KEGG" id="mabb:MASS_4614"/>